<organism evidence="2">
    <name type="scientific">marine metagenome</name>
    <dbReference type="NCBI Taxonomy" id="408172"/>
    <lineage>
        <taxon>unclassified sequences</taxon>
        <taxon>metagenomes</taxon>
        <taxon>ecological metagenomes</taxon>
    </lineage>
</organism>
<evidence type="ECO:0000313" key="2">
    <source>
        <dbReference type="EMBL" id="SVA31850.1"/>
    </source>
</evidence>
<accession>A0A381UUR7</accession>
<dbReference type="PANTHER" id="PTHR37296">
    <property type="entry name" value="CONSERVED VIRULENCE FACTOR B"/>
    <property type="match status" value="1"/>
</dbReference>
<dbReference type="Gene3D" id="2.40.50.140">
    <property type="entry name" value="Nucleic acid-binding proteins"/>
    <property type="match status" value="1"/>
</dbReference>
<dbReference type="InterPro" id="IPR012340">
    <property type="entry name" value="NA-bd_OB-fold"/>
</dbReference>
<gene>
    <name evidence="2" type="ORF">METZ01_LOCUS84704</name>
</gene>
<proteinExistence type="predicted"/>
<dbReference type="AlphaFoldDB" id="A0A381UUR7"/>
<sequence length="151" mass="17343">MRNNYEYLIEHVDPDEFSRWEEVDLEVYAFTDLGIKVAINDEYTGLVYGNQVYEQYHEGQKLKGYVTGVREDGRIDVSLQPDKGRHVHSTFDKILNHLKAVGGKSEFGDKSSPEDIKREFQVSKKVFKQAIGGLYKQGKIKITDEGIELVQ</sequence>
<reference evidence="2" key="1">
    <citation type="submission" date="2018-05" db="EMBL/GenBank/DDBJ databases">
        <authorList>
            <person name="Lanie J.A."/>
            <person name="Ng W.-L."/>
            <person name="Kazmierczak K.M."/>
            <person name="Andrzejewski T.M."/>
            <person name="Davidsen T.M."/>
            <person name="Wayne K.J."/>
            <person name="Tettelin H."/>
            <person name="Glass J.I."/>
            <person name="Rusch D."/>
            <person name="Podicherti R."/>
            <person name="Tsui H.-C.T."/>
            <person name="Winkler M.E."/>
        </authorList>
    </citation>
    <scope>NUCLEOTIDE SEQUENCE</scope>
</reference>
<dbReference type="Pfam" id="PF17783">
    <property type="entry name" value="WHD_CvfB"/>
    <property type="match status" value="1"/>
</dbReference>
<evidence type="ECO:0000259" key="1">
    <source>
        <dbReference type="Pfam" id="PF17783"/>
    </source>
</evidence>
<dbReference type="InterPro" id="IPR014464">
    <property type="entry name" value="CvfB_fam"/>
</dbReference>
<dbReference type="Gene3D" id="1.10.10.10">
    <property type="entry name" value="Winged helix-like DNA-binding domain superfamily/Winged helix DNA-binding domain"/>
    <property type="match status" value="1"/>
</dbReference>
<feature type="domain" description="Conserved virulence factor B-like winged helix" evidence="1">
    <location>
        <begin position="92"/>
        <end position="149"/>
    </location>
</feature>
<protein>
    <recommendedName>
        <fullName evidence="1">Conserved virulence factor B-like winged helix domain-containing protein</fullName>
    </recommendedName>
</protein>
<name>A0A381UUR7_9ZZZZ</name>
<dbReference type="PANTHER" id="PTHR37296:SF1">
    <property type="entry name" value="CONSERVED VIRULENCE FACTOR B"/>
    <property type="match status" value="1"/>
</dbReference>
<dbReference type="InterPro" id="IPR036388">
    <property type="entry name" value="WH-like_DNA-bd_sf"/>
</dbReference>
<dbReference type="InterPro" id="IPR040764">
    <property type="entry name" value="CvfB_WH"/>
</dbReference>
<dbReference type="EMBL" id="UINC01007178">
    <property type="protein sequence ID" value="SVA31850.1"/>
    <property type="molecule type" value="Genomic_DNA"/>
</dbReference>
<dbReference type="SUPFAM" id="SSF50249">
    <property type="entry name" value="Nucleic acid-binding proteins"/>
    <property type="match status" value="1"/>
</dbReference>